<sequence length="371" mass="42108">MNFCSLRPPNLHALSDGIVGGVLQRSRVGKYSLASEKSRVNGVERNQQPYGLPPAYERPRVPKKANALIPQRDADAVLGLLSLMSGTKRKREQIPSFNRCKSRLVRAESSGETDTESLQSDKQESVATVWAVQNHTSDSHKTKEDEQMVHLEKETRQLREEVAKFQQRRHAMTRAVSKQQNGWDVALEYFKLFRFGLQTAHRGRPSKNQPVNSQLDFLQLAMTPDVVFNSGQGPQAMLRSWKCMSLWFQDVEQEMETMDRGAAGSLAVMTRTGVTITERTIRNVFPHLVSKNGCRSELADKLLGQRIVMRGLTRFEWDSEVSRFTSVETYSDLLTPLLELLGNVGDVARVFERSAISPDFQWRTTAYSFVR</sequence>
<comment type="caution">
    <text evidence="2">The sequence shown here is derived from an EMBL/GenBank/DDBJ whole genome shotgun (WGS) entry which is preliminary data.</text>
</comment>
<reference evidence="2 3" key="1">
    <citation type="submission" date="2024-09" db="EMBL/GenBank/DDBJ databases">
        <title>Genome sequencing and assembly of Phytophthora oleae, isolate VK10A, causative agent of rot of olive drupes.</title>
        <authorList>
            <person name="Conti Taguali S."/>
            <person name="Riolo M."/>
            <person name="La Spada F."/>
            <person name="Cacciola S.O."/>
            <person name="Dionisio G."/>
        </authorList>
    </citation>
    <scope>NUCLEOTIDE SEQUENCE [LARGE SCALE GENOMIC DNA]</scope>
    <source>
        <strain evidence="2 3">VK10A</strain>
    </source>
</reference>
<feature type="coiled-coil region" evidence="1">
    <location>
        <begin position="141"/>
        <end position="168"/>
    </location>
</feature>
<gene>
    <name evidence="2" type="ORF">V7S43_017557</name>
</gene>
<name>A0ABD3EU67_9STRA</name>
<evidence type="ECO:0000256" key="1">
    <source>
        <dbReference type="SAM" id="Coils"/>
    </source>
</evidence>
<protein>
    <submittedName>
        <fullName evidence="2">Uncharacterized protein</fullName>
    </submittedName>
</protein>
<dbReference type="Proteomes" id="UP001632037">
    <property type="component" value="Unassembled WGS sequence"/>
</dbReference>
<dbReference type="EMBL" id="JBIMZQ010000063">
    <property type="protein sequence ID" value="KAL3657590.1"/>
    <property type="molecule type" value="Genomic_DNA"/>
</dbReference>
<evidence type="ECO:0000313" key="3">
    <source>
        <dbReference type="Proteomes" id="UP001632037"/>
    </source>
</evidence>
<dbReference type="AlphaFoldDB" id="A0ABD3EU67"/>
<accession>A0ABD3EU67</accession>
<evidence type="ECO:0000313" key="2">
    <source>
        <dbReference type="EMBL" id="KAL3657590.1"/>
    </source>
</evidence>
<proteinExistence type="predicted"/>
<keyword evidence="3" id="KW-1185">Reference proteome</keyword>
<organism evidence="2 3">
    <name type="scientific">Phytophthora oleae</name>
    <dbReference type="NCBI Taxonomy" id="2107226"/>
    <lineage>
        <taxon>Eukaryota</taxon>
        <taxon>Sar</taxon>
        <taxon>Stramenopiles</taxon>
        <taxon>Oomycota</taxon>
        <taxon>Peronosporomycetes</taxon>
        <taxon>Peronosporales</taxon>
        <taxon>Peronosporaceae</taxon>
        <taxon>Phytophthora</taxon>
    </lineage>
</organism>
<keyword evidence="1" id="KW-0175">Coiled coil</keyword>